<gene>
    <name evidence="3" type="ORF">GIL414_LOCUS38997</name>
    <name evidence="2" type="ORF">OVN521_LOCUS16060</name>
    <name evidence="4" type="ORF">SMN809_LOCUS39719</name>
</gene>
<reference evidence="2" key="1">
    <citation type="submission" date="2021-02" db="EMBL/GenBank/DDBJ databases">
        <authorList>
            <person name="Nowell W R."/>
        </authorList>
    </citation>
    <scope>NUCLEOTIDE SEQUENCE</scope>
</reference>
<dbReference type="EMBL" id="CAJOBI010107339">
    <property type="protein sequence ID" value="CAF4617042.1"/>
    <property type="molecule type" value="Genomic_DNA"/>
</dbReference>
<evidence type="ECO:0000259" key="1">
    <source>
        <dbReference type="Pfam" id="PF20009"/>
    </source>
</evidence>
<proteinExistence type="predicted"/>
<sequence>MNATKIQPNDINDALPCLSTTVASVSTLTRVNFNDDGRFDDDTDCLAAMNRHRKDSQISQYTFNISIPKLDGRNELIEQYRMRIVLSQGERNLNPYGANGRSDVQDYAIDCDVS</sequence>
<dbReference type="Pfam" id="PF20009">
    <property type="entry name" value="GEVED"/>
    <property type="match status" value="1"/>
</dbReference>
<dbReference type="Proteomes" id="UP000676336">
    <property type="component" value="Unassembled WGS sequence"/>
</dbReference>
<comment type="caution">
    <text evidence="2">The sequence shown here is derived from an EMBL/GenBank/DDBJ whole genome shotgun (WGS) entry which is preliminary data.</text>
</comment>
<organism evidence="2 5">
    <name type="scientific">Rotaria magnacalcarata</name>
    <dbReference type="NCBI Taxonomy" id="392030"/>
    <lineage>
        <taxon>Eukaryota</taxon>
        <taxon>Metazoa</taxon>
        <taxon>Spiralia</taxon>
        <taxon>Gnathifera</taxon>
        <taxon>Rotifera</taxon>
        <taxon>Eurotatoria</taxon>
        <taxon>Bdelloidea</taxon>
        <taxon>Philodinida</taxon>
        <taxon>Philodinidae</taxon>
        <taxon>Rotaria</taxon>
    </lineage>
</organism>
<dbReference type="EMBL" id="CAJOBJ010104457">
    <property type="protein sequence ID" value="CAF4602672.1"/>
    <property type="molecule type" value="Genomic_DNA"/>
</dbReference>
<dbReference type="Proteomes" id="UP000663866">
    <property type="component" value="Unassembled WGS sequence"/>
</dbReference>
<protein>
    <recommendedName>
        <fullName evidence="1">GEVED domain-containing protein</fullName>
    </recommendedName>
</protein>
<evidence type="ECO:0000313" key="2">
    <source>
        <dbReference type="EMBL" id="CAF4018650.1"/>
    </source>
</evidence>
<dbReference type="AlphaFoldDB" id="A0A819PUH3"/>
<dbReference type="Proteomes" id="UP000681720">
    <property type="component" value="Unassembled WGS sequence"/>
</dbReference>
<keyword evidence="5" id="KW-1185">Reference proteome</keyword>
<accession>A0A819PUH3</accession>
<dbReference type="InterPro" id="IPR045474">
    <property type="entry name" value="GEVED"/>
</dbReference>
<evidence type="ECO:0000313" key="4">
    <source>
        <dbReference type="EMBL" id="CAF4617042.1"/>
    </source>
</evidence>
<feature type="domain" description="GEVED" evidence="1">
    <location>
        <begin position="32"/>
        <end position="109"/>
    </location>
</feature>
<name>A0A819PUH3_9BILA</name>
<dbReference type="EMBL" id="CAJOBG010002626">
    <property type="protein sequence ID" value="CAF4018650.1"/>
    <property type="molecule type" value="Genomic_DNA"/>
</dbReference>
<evidence type="ECO:0000313" key="3">
    <source>
        <dbReference type="EMBL" id="CAF4602672.1"/>
    </source>
</evidence>
<evidence type="ECO:0000313" key="5">
    <source>
        <dbReference type="Proteomes" id="UP000663866"/>
    </source>
</evidence>